<gene>
    <name evidence="2" type="ORF">F9U64_06485</name>
</gene>
<comment type="caution">
    <text evidence="2">The sequence shown here is derived from an EMBL/GenBank/DDBJ whole genome shotgun (WGS) entry which is preliminary data.</text>
</comment>
<proteinExistence type="predicted"/>
<protein>
    <submittedName>
        <fullName evidence="2">GNAT family N-acetyltransferase</fullName>
    </submittedName>
</protein>
<evidence type="ECO:0000259" key="1">
    <source>
        <dbReference type="PROSITE" id="PS51186"/>
    </source>
</evidence>
<evidence type="ECO:0000313" key="2">
    <source>
        <dbReference type="EMBL" id="KAB8138088.1"/>
    </source>
</evidence>
<dbReference type="OrthoDB" id="248489at2"/>
<reference evidence="2 3" key="1">
    <citation type="submission" date="2019-10" db="EMBL/GenBank/DDBJ databases">
        <title>Gracilibacillus sp. nov. isolated from rice seeds.</title>
        <authorList>
            <person name="He S."/>
        </authorList>
    </citation>
    <scope>NUCLEOTIDE SEQUENCE [LARGE SCALE GENOMIC DNA]</scope>
    <source>
        <strain evidence="2 3">TD8</strain>
    </source>
</reference>
<sequence>MSGPAAFIQKFIPYVDVKRNRKSHLGVVKKLSTNRKYPELEVKLVRSDEEIGMQYDLFHLTDEFTGSLPEKKADYIRMESERLKATNDRTAYVSIDNKMAASCATIREGIKSAIIIGVFTNPEYRGRGFGTEVLTGLFDMLLQEGKYPYLFYSNPVARKVYKKIGMTEICEWCVLEV</sequence>
<dbReference type="Gene3D" id="3.40.630.30">
    <property type="match status" value="1"/>
</dbReference>
<evidence type="ECO:0000313" key="3">
    <source>
        <dbReference type="Proteomes" id="UP000480246"/>
    </source>
</evidence>
<dbReference type="CDD" id="cd04301">
    <property type="entry name" value="NAT_SF"/>
    <property type="match status" value="1"/>
</dbReference>
<keyword evidence="2" id="KW-0808">Transferase</keyword>
<dbReference type="InterPro" id="IPR016181">
    <property type="entry name" value="Acyl_CoA_acyltransferase"/>
</dbReference>
<dbReference type="PROSITE" id="PS51186">
    <property type="entry name" value="GNAT"/>
    <property type="match status" value="1"/>
</dbReference>
<dbReference type="Proteomes" id="UP000480246">
    <property type="component" value="Unassembled WGS sequence"/>
</dbReference>
<accession>A0A7C8L4U8</accession>
<dbReference type="RefSeq" id="WP_153402186.1">
    <property type="nucleotide sequence ID" value="NZ_ML762426.1"/>
</dbReference>
<dbReference type="GO" id="GO:0016747">
    <property type="term" value="F:acyltransferase activity, transferring groups other than amino-acyl groups"/>
    <property type="evidence" value="ECO:0007669"/>
    <property type="project" value="InterPro"/>
</dbReference>
<dbReference type="InterPro" id="IPR000182">
    <property type="entry name" value="GNAT_dom"/>
</dbReference>
<feature type="domain" description="N-acetyltransferase" evidence="1">
    <location>
        <begin position="43"/>
        <end position="177"/>
    </location>
</feature>
<keyword evidence="3" id="KW-1185">Reference proteome</keyword>
<dbReference type="Pfam" id="PF00583">
    <property type="entry name" value="Acetyltransf_1"/>
    <property type="match status" value="1"/>
</dbReference>
<dbReference type="EMBL" id="WEID01000028">
    <property type="protein sequence ID" value="KAB8138088.1"/>
    <property type="molecule type" value="Genomic_DNA"/>
</dbReference>
<dbReference type="SUPFAM" id="SSF55729">
    <property type="entry name" value="Acyl-CoA N-acyltransferases (Nat)"/>
    <property type="match status" value="1"/>
</dbReference>
<dbReference type="AlphaFoldDB" id="A0A7C8L4U8"/>
<name>A0A7C8L4U8_9BACI</name>
<organism evidence="2 3">
    <name type="scientific">Gracilibacillus oryzae</name>
    <dbReference type="NCBI Taxonomy" id="1672701"/>
    <lineage>
        <taxon>Bacteria</taxon>
        <taxon>Bacillati</taxon>
        <taxon>Bacillota</taxon>
        <taxon>Bacilli</taxon>
        <taxon>Bacillales</taxon>
        <taxon>Bacillaceae</taxon>
        <taxon>Gracilibacillus</taxon>
    </lineage>
</organism>